<feature type="non-terminal residue" evidence="2">
    <location>
        <position position="1"/>
    </location>
</feature>
<evidence type="ECO:0000313" key="2">
    <source>
        <dbReference type="EMBL" id="CAK0882056.1"/>
    </source>
</evidence>
<gene>
    <name evidence="2" type="ORF">PCOR1329_LOCUS64703</name>
</gene>
<feature type="compositionally biased region" description="Basic and acidic residues" evidence="1">
    <location>
        <begin position="140"/>
        <end position="164"/>
    </location>
</feature>
<evidence type="ECO:0000313" key="3">
    <source>
        <dbReference type="Proteomes" id="UP001189429"/>
    </source>
</evidence>
<dbReference type="Proteomes" id="UP001189429">
    <property type="component" value="Unassembled WGS sequence"/>
</dbReference>
<organism evidence="2 3">
    <name type="scientific">Prorocentrum cordatum</name>
    <dbReference type="NCBI Taxonomy" id="2364126"/>
    <lineage>
        <taxon>Eukaryota</taxon>
        <taxon>Sar</taxon>
        <taxon>Alveolata</taxon>
        <taxon>Dinophyceae</taxon>
        <taxon>Prorocentrales</taxon>
        <taxon>Prorocentraceae</taxon>
        <taxon>Prorocentrum</taxon>
    </lineage>
</organism>
<protein>
    <submittedName>
        <fullName evidence="2">Uncharacterized protein</fullName>
    </submittedName>
</protein>
<keyword evidence="3" id="KW-1185">Reference proteome</keyword>
<reference evidence="2" key="1">
    <citation type="submission" date="2023-10" db="EMBL/GenBank/DDBJ databases">
        <authorList>
            <person name="Chen Y."/>
            <person name="Shah S."/>
            <person name="Dougan E. K."/>
            <person name="Thang M."/>
            <person name="Chan C."/>
        </authorList>
    </citation>
    <scope>NUCLEOTIDE SEQUENCE [LARGE SCALE GENOMIC DNA]</scope>
</reference>
<sequence length="181" mass="18818">HDGDANALEGHADTFLERGAANASGRGWAEGQGRAANLRTPRILASSVDRPRLASPHRGATAPRLLIARTSVCFAQALPGTSPIRALGLSSCGRQAGTARRAPQRSSGGALLLLLPAGAGMLTPPSPPLAYSTVMVTATRGREEVREREGQDEEKKGRGMREEQGNGTGTDEDAGGDTVKQ</sequence>
<name>A0ABN9WAC2_9DINO</name>
<accession>A0ABN9WAC2</accession>
<evidence type="ECO:0000256" key="1">
    <source>
        <dbReference type="SAM" id="MobiDB-lite"/>
    </source>
</evidence>
<comment type="caution">
    <text evidence="2">The sequence shown here is derived from an EMBL/GenBank/DDBJ whole genome shotgun (WGS) entry which is preliminary data.</text>
</comment>
<dbReference type="EMBL" id="CAUYUJ010018262">
    <property type="protein sequence ID" value="CAK0882056.1"/>
    <property type="molecule type" value="Genomic_DNA"/>
</dbReference>
<feature type="region of interest" description="Disordered" evidence="1">
    <location>
        <begin position="138"/>
        <end position="181"/>
    </location>
</feature>
<proteinExistence type="predicted"/>